<evidence type="ECO:0000313" key="1">
    <source>
        <dbReference type="EMBL" id="GJE08653.1"/>
    </source>
</evidence>
<organism evidence="1 2">
    <name type="scientific">Methylobacterium jeotgali</name>
    <dbReference type="NCBI Taxonomy" id="381630"/>
    <lineage>
        <taxon>Bacteria</taxon>
        <taxon>Pseudomonadati</taxon>
        <taxon>Pseudomonadota</taxon>
        <taxon>Alphaproteobacteria</taxon>
        <taxon>Hyphomicrobiales</taxon>
        <taxon>Methylobacteriaceae</taxon>
        <taxon>Methylobacterium</taxon>
    </lineage>
</organism>
<comment type="caution">
    <text evidence="1">The sequence shown here is derived from an EMBL/GenBank/DDBJ whole genome shotgun (WGS) entry which is preliminary data.</text>
</comment>
<reference evidence="1" key="1">
    <citation type="journal article" date="2021" name="Front. Microbiol.">
        <title>Comprehensive Comparative Genomics and Phenotyping of Methylobacterium Species.</title>
        <authorList>
            <person name="Alessa O."/>
            <person name="Ogura Y."/>
            <person name="Fujitani Y."/>
            <person name="Takami H."/>
            <person name="Hayashi T."/>
            <person name="Sahin N."/>
            <person name="Tani A."/>
        </authorList>
    </citation>
    <scope>NUCLEOTIDE SEQUENCE</scope>
    <source>
        <strain evidence="1">LMG 23639</strain>
    </source>
</reference>
<name>A0ABQ4T1M9_9HYPH</name>
<dbReference type="RefSeq" id="WP_238278542.1">
    <property type="nucleotide sequence ID" value="NZ_BPQR01000084.1"/>
</dbReference>
<dbReference type="Proteomes" id="UP001055102">
    <property type="component" value="Unassembled WGS sequence"/>
</dbReference>
<reference evidence="1" key="2">
    <citation type="submission" date="2021-08" db="EMBL/GenBank/DDBJ databases">
        <authorList>
            <person name="Tani A."/>
            <person name="Ola A."/>
            <person name="Ogura Y."/>
            <person name="Katsura K."/>
            <person name="Hayashi T."/>
        </authorList>
    </citation>
    <scope>NUCLEOTIDE SEQUENCE</scope>
    <source>
        <strain evidence="1">LMG 23639</strain>
    </source>
</reference>
<keyword evidence="2" id="KW-1185">Reference proteome</keyword>
<evidence type="ECO:0000313" key="2">
    <source>
        <dbReference type="Proteomes" id="UP001055102"/>
    </source>
</evidence>
<accession>A0ABQ4T1M9</accession>
<dbReference type="EMBL" id="BPQR01000084">
    <property type="protein sequence ID" value="GJE08653.1"/>
    <property type="molecule type" value="Genomic_DNA"/>
</dbReference>
<protein>
    <submittedName>
        <fullName evidence="1">Uncharacterized protein</fullName>
    </submittedName>
</protein>
<sequence>MAVVDLQQARDARAGASFEAYAAALKQAQASGNIVDMAAAVRAFDDFMRRAGLSEKHRREMLG</sequence>
<proteinExistence type="predicted"/>
<gene>
    <name evidence="1" type="ORF">AOPFMNJM_3996</name>
</gene>